<proteinExistence type="predicted"/>
<feature type="transmembrane region" description="Helical" evidence="7">
    <location>
        <begin position="139"/>
        <end position="163"/>
    </location>
</feature>
<dbReference type="PANTHER" id="PTHR30335:SF1">
    <property type="entry name" value="NA(+)-TRANSLOCATING NADH-QUINONE REDUCTASE SUBUNIT E"/>
    <property type="match status" value="1"/>
</dbReference>
<dbReference type="PIRSF" id="PIRSF006102">
    <property type="entry name" value="NQR_DE"/>
    <property type="match status" value="1"/>
</dbReference>
<evidence type="ECO:0000256" key="2">
    <source>
        <dbReference type="ARBA" id="ARBA00022448"/>
    </source>
</evidence>
<keyword evidence="8" id="KW-0830">Ubiquinone</keyword>
<evidence type="ECO:0000313" key="9">
    <source>
        <dbReference type="Proteomes" id="UP000198771"/>
    </source>
</evidence>
<protein>
    <submittedName>
        <fullName evidence="8">Na+-transporting NADH:ubiquinone oxidoreductase subunit E</fullName>
    </submittedName>
</protein>
<dbReference type="STRING" id="617002.SAMN05660653_01470"/>
<evidence type="ECO:0000256" key="7">
    <source>
        <dbReference type="SAM" id="Phobius"/>
    </source>
</evidence>
<feature type="transmembrane region" description="Helical" evidence="7">
    <location>
        <begin position="175"/>
        <end position="200"/>
    </location>
</feature>
<evidence type="ECO:0000256" key="5">
    <source>
        <dbReference type="ARBA" id="ARBA00022989"/>
    </source>
</evidence>
<dbReference type="PANTHER" id="PTHR30335">
    <property type="entry name" value="INTEGRAL MEMBRANE PROTEIN OF SOXR-REDUCING COMPLEX"/>
    <property type="match status" value="1"/>
</dbReference>
<keyword evidence="4" id="KW-1278">Translocase</keyword>
<keyword evidence="6 7" id="KW-0472">Membrane</keyword>
<keyword evidence="5 7" id="KW-1133">Transmembrane helix</keyword>
<dbReference type="RefSeq" id="WP_244148677.1">
    <property type="nucleotide sequence ID" value="NZ_FMXO01000007.1"/>
</dbReference>
<dbReference type="Pfam" id="PF02508">
    <property type="entry name" value="Rnf-Nqr"/>
    <property type="match status" value="1"/>
</dbReference>
<feature type="transmembrane region" description="Helical" evidence="7">
    <location>
        <begin position="6"/>
        <end position="27"/>
    </location>
</feature>
<name>A0A1G6CC43_9BACT</name>
<dbReference type="EMBL" id="FMXO01000007">
    <property type="protein sequence ID" value="SDB30331.1"/>
    <property type="molecule type" value="Genomic_DNA"/>
</dbReference>
<dbReference type="InterPro" id="IPR050133">
    <property type="entry name" value="NqrDE/RnfAE_oxidrdctase"/>
</dbReference>
<dbReference type="AlphaFoldDB" id="A0A1G6CC43"/>
<evidence type="ECO:0000256" key="1">
    <source>
        <dbReference type="ARBA" id="ARBA00004127"/>
    </source>
</evidence>
<evidence type="ECO:0000256" key="3">
    <source>
        <dbReference type="ARBA" id="ARBA00022692"/>
    </source>
</evidence>
<evidence type="ECO:0000256" key="6">
    <source>
        <dbReference type="ARBA" id="ARBA00023136"/>
    </source>
</evidence>
<gene>
    <name evidence="8" type="ORF">SAMN05660653_01470</name>
</gene>
<keyword evidence="2" id="KW-0813">Transport</keyword>
<comment type="subcellular location">
    <subcellularLocation>
        <location evidence="1">Endomembrane system</location>
        <topology evidence="1">Multi-pass membrane protein</topology>
    </subcellularLocation>
</comment>
<feature type="transmembrane region" description="Helical" evidence="7">
    <location>
        <begin position="80"/>
        <end position="101"/>
    </location>
</feature>
<feature type="transmembrane region" description="Helical" evidence="7">
    <location>
        <begin position="48"/>
        <end position="68"/>
    </location>
</feature>
<keyword evidence="3 7" id="KW-0812">Transmembrane</keyword>
<organism evidence="8 9">
    <name type="scientific">Desulfonatronum thiosulfatophilum</name>
    <dbReference type="NCBI Taxonomy" id="617002"/>
    <lineage>
        <taxon>Bacteria</taxon>
        <taxon>Pseudomonadati</taxon>
        <taxon>Thermodesulfobacteriota</taxon>
        <taxon>Desulfovibrionia</taxon>
        <taxon>Desulfovibrionales</taxon>
        <taxon>Desulfonatronaceae</taxon>
        <taxon>Desulfonatronum</taxon>
    </lineage>
</organism>
<reference evidence="8 9" key="1">
    <citation type="submission" date="2016-10" db="EMBL/GenBank/DDBJ databases">
        <authorList>
            <person name="de Groot N.N."/>
        </authorList>
    </citation>
    <scope>NUCLEOTIDE SEQUENCE [LARGE SCALE GENOMIC DNA]</scope>
    <source>
        <strain evidence="8 9">ASO4-2</strain>
    </source>
</reference>
<keyword evidence="9" id="KW-1185">Reference proteome</keyword>
<evidence type="ECO:0000256" key="4">
    <source>
        <dbReference type="ARBA" id="ARBA00022967"/>
    </source>
</evidence>
<accession>A0A1G6CC43</accession>
<dbReference type="GO" id="GO:0005886">
    <property type="term" value="C:plasma membrane"/>
    <property type="evidence" value="ECO:0007669"/>
    <property type="project" value="TreeGrafter"/>
</dbReference>
<feature type="transmembrane region" description="Helical" evidence="7">
    <location>
        <begin position="108"/>
        <end position="133"/>
    </location>
</feature>
<sequence length="202" mass="21453">MEEAANLTSLAPVMLIFISAAFTDNILLARFLGMCSVLGVSKKVDTSLGLGAAVIFVTTCTSGLNYLVYKYLLVPLELEYLRLIVFIVVIAAFVQFVEMLVERVSEGLYNALGIFLPLITVNCAILGVSLFMLGTPYNLLQTLAFGAGAGTGWALAIAIIGGIREKINEQALPRGLAGPGITLIIIGIMSLAFIGFSGMIKI</sequence>
<dbReference type="Proteomes" id="UP000198771">
    <property type="component" value="Unassembled WGS sequence"/>
</dbReference>
<evidence type="ECO:0000313" key="8">
    <source>
        <dbReference type="EMBL" id="SDB30331.1"/>
    </source>
</evidence>
<dbReference type="InterPro" id="IPR003667">
    <property type="entry name" value="NqrDE/RnfAE"/>
</dbReference>
<dbReference type="GO" id="GO:0012505">
    <property type="term" value="C:endomembrane system"/>
    <property type="evidence" value="ECO:0007669"/>
    <property type="project" value="UniProtKB-SubCell"/>
</dbReference>